<dbReference type="EMBL" id="UYSU01032590">
    <property type="protein sequence ID" value="VDL89992.1"/>
    <property type="molecule type" value="Genomic_DNA"/>
</dbReference>
<feature type="domain" description="Tyrosine specific protein phosphatases" evidence="11">
    <location>
        <begin position="1453"/>
        <end position="1530"/>
    </location>
</feature>
<dbReference type="CDD" id="cd00047">
    <property type="entry name" value="PTPc"/>
    <property type="match status" value="1"/>
</dbReference>
<evidence type="ECO:0000256" key="6">
    <source>
        <dbReference type="ARBA" id="ARBA00023136"/>
    </source>
</evidence>
<dbReference type="InterPro" id="IPR016130">
    <property type="entry name" value="Tyr_Pase_AS"/>
</dbReference>
<dbReference type="SUPFAM" id="SSF49265">
    <property type="entry name" value="Fibronectin type III"/>
    <property type="match status" value="4"/>
</dbReference>
<dbReference type="PRINTS" id="PR00700">
    <property type="entry name" value="PRTYPHPHTASE"/>
</dbReference>
<proteinExistence type="predicted"/>
<keyword evidence="4" id="KW-0378">Hydrolase</keyword>
<dbReference type="GO" id="GO:0016020">
    <property type="term" value="C:membrane"/>
    <property type="evidence" value="ECO:0007669"/>
    <property type="project" value="UniProtKB-SubCell"/>
</dbReference>
<dbReference type="PANTHER" id="PTHR46957">
    <property type="entry name" value="CYTOKINE RECEPTOR"/>
    <property type="match status" value="1"/>
</dbReference>
<dbReference type="STRING" id="70667.A0A183SHA9"/>
<dbReference type="InterPro" id="IPR003961">
    <property type="entry name" value="FN3_dom"/>
</dbReference>
<feature type="compositionally biased region" description="Polar residues" evidence="8">
    <location>
        <begin position="1608"/>
        <end position="1618"/>
    </location>
</feature>
<feature type="region of interest" description="Disordered" evidence="8">
    <location>
        <begin position="24"/>
        <end position="60"/>
    </location>
</feature>
<dbReference type="InterPro" id="IPR036116">
    <property type="entry name" value="FN3_sf"/>
</dbReference>
<evidence type="ECO:0000256" key="8">
    <source>
        <dbReference type="SAM" id="MobiDB-lite"/>
    </source>
</evidence>
<keyword evidence="13" id="KW-1185">Reference proteome</keyword>
<evidence type="ECO:0000313" key="14">
    <source>
        <dbReference type="WBParaSite" id="SSLN_0000371401-mRNA-1"/>
    </source>
</evidence>
<dbReference type="Pfam" id="PF00102">
    <property type="entry name" value="Y_phosphatase"/>
    <property type="match status" value="1"/>
</dbReference>
<dbReference type="Gene3D" id="3.90.190.10">
    <property type="entry name" value="Protein tyrosine phosphatase superfamily"/>
    <property type="match status" value="1"/>
</dbReference>
<dbReference type="InterPro" id="IPR003595">
    <property type="entry name" value="Tyr_Pase_cat"/>
</dbReference>
<protein>
    <submittedName>
        <fullName evidence="14">Protein-tyrosine-phosphatase</fullName>
    </submittedName>
</protein>
<gene>
    <name evidence="12" type="ORF">SSLN_LOCUS3607</name>
</gene>
<feature type="region of interest" description="Disordered" evidence="8">
    <location>
        <begin position="1572"/>
        <end position="1663"/>
    </location>
</feature>
<evidence type="ECO:0000256" key="7">
    <source>
        <dbReference type="ARBA" id="ARBA00023180"/>
    </source>
</evidence>
<dbReference type="InterPro" id="IPR050713">
    <property type="entry name" value="RTP_Phos/Ushers"/>
</dbReference>
<evidence type="ECO:0000256" key="4">
    <source>
        <dbReference type="ARBA" id="ARBA00022801"/>
    </source>
</evidence>
<evidence type="ECO:0000256" key="3">
    <source>
        <dbReference type="ARBA" id="ARBA00022729"/>
    </source>
</evidence>
<dbReference type="SMART" id="SM00404">
    <property type="entry name" value="PTPc_motif"/>
    <property type="match status" value="1"/>
</dbReference>
<dbReference type="PANTHER" id="PTHR46957:SF3">
    <property type="entry name" value="CYTOKINE RECEPTOR"/>
    <property type="match status" value="1"/>
</dbReference>
<evidence type="ECO:0000256" key="1">
    <source>
        <dbReference type="ARBA" id="ARBA00004167"/>
    </source>
</evidence>
<organism evidence="14">
    <name type="scientific">Schistocephalus solidus</name>
    <name type="common">Tapeworm</name>
    <dbReference type="NCBI Taxonomy" id="70667"/>
    <lineage>
        <taxon>Eukaryota</taxon>
        <taxon>Metazoa</taxon>
        <taxon>Spiralia</taxon>
        <taxon>Lophotrochozoa</taxon>
        <taxon>Platyhelminthes</taxon>
        <taxon>Cestoda</taxon>
        <taxon>Eucestoda</taxon>
        <taxon>Diphyllobothriidea</taxon>
        <taxon>Diphyllobothriidae</taxon>
        <taxon>Schistocephalus</taxon>
    </lineage>
</organism>
<evidence type="ECO:0000259" key="11">
    <source>
        <dbReference type="PROSITE" id="PS50056"/>
    </source>
</evidence>
<dbReference type="GO" id="GO:0004725">
    <property type="term" value="F:protein tyrosine phosphatase activity"/>
    <property type="evidence" value="ECO:0007669"/>
    <property type="project" value="InterPro"/>
</dbReference>
<feature type="domain" description="Tyrosine-protein phosphatase" evidence="10">
    <location>
        <begin position="1256"/>
        <end position="1539"/>
    </location>
</feature>
<dbReference type="SUPFAM" id="SSF52799">
    <property type="entry name" value="(Phosphotyrosine protein) phosphatases II"/>
    <property type="match status" value="1"/>
</dbReference>
<evidence type="ECO:0000313" key="13">
    <source>
        <dbReference type="Proteomes" id="UP000275846"/>
    </source>
</evidence>
<comment type="subcellular location">
    <subcellularLocation>
        <location evidence="1">Membrane</location>
        <topology evidence="1">Single-pass membrane protein</topology>
    </subcellularLocation>
</comment>
<evidence type="ECO:0000256" key="2">
    <source>
        <dbReference type="ARBA" id="ARBA00022692"/>
    </source>
</evidence>
<keyword evidence="2 9" id="KW-0812">Transmembrane</keyword>
<feature type="compositionally biased region" description="Low complexity" evidence="8">
    <location>
        <begin position="42"/>
        <end position="55"/>
    </location>
</feature>
<dbReference type="SMART" id="SM00194">
    <property type="entry name" value="PTPc"/>
    <property type="match status" value="1"/>
</dbReference>
<dbReference type="InterPro" id="IPR000242">
    <property type="entry name" value="PTP_cat"/>
</dbReference>
<evidence type="ECO:0000256" key="9">
    <source>
        <dbReference type="SAM" id="Phobius"/>
    </source>
</evidence>
<keyword evidence="3" id="KW-0732">Signal</keyword>
<dbReference type="PROSITE" id="PS50055">
    <property type="entry name" value="TYR_PHOSPHATASE_PTP"/>
    <property type="match status" value="1"/>
</dbReference>
<reference evidence="14" key="1">
    <citation type="submission" date="2016-06" db="UniProtKB">
        <authorList>
            <consortium name="WormBaseParasite"/>
        </authorList>
    </citation>
    <scope>IDENTIFICATION</scope>
</reference>
<dbReference type="InterPro" id="IPR000387">
    <property type="entry name" value="Tyr_Pase_dom"/>
</dbReference>
<dbReference type="PROSITE" id="PS50056">
    <property type="entry name" value="TYR_PHOSPHATASE_2"/>
    <property type="match status" value="1"/>
</dbReference>
<evidence type="ECO:0000256" key="5">
    <source>
        <dbReference type="ARBA" id="ARBA00022989"/>
    </source>
</evidence>
<dbReference type="OrthoDB" id="6277752at2759"/>
<reference evidence="12 13" key="2">
    <citation type="submission" date="2018-11" db="EMBL/GenBank/DDBJ databases">
        <authorList>
            <consortium name="Pathogen Informatics"/>
        </authorList>
    </citation>
    <scope>NUCLEOTIDE SEQUENCE [LARGE SCALE GENOMIC DNA]</scope>
    <source>
        <strain evidence="12 13">NST_G2</strain>
    </source>
</reference>
<dbReference type="InterPro" id="IPR029021">
    <property type="entry name" value="Prot-tyrosine_phosphatase-like"/>
</dbReference>
<keyword evidence="6 9" id="KW-0472">Membrane</keyword>
<evidence type="ECO:0000259" key="10">
    <source>
        <dbReference type="PROSITE" id="PS50055"/>
    </source>
</evidence>
<keyword evidence="5 9" id="KW-1133">Transmembrane helix</keyword>
<dbReference type="SMART" id="SM00060">
    <property type="entry name" value="FN3"/>
    <property type="match status" value="8"/>
</dbReference>
<evidence type="ECO:0000313" key="12">
    <source>
        <dbReference type="EMBL" id="VDL89992.1"/>
    </source>
</evidence>
<dbReference type="WBParaSite" id="SSLN_0000371401-mRNA-1">
    <property type="protein sequence ID" value="SSLN_0000371401-mRNA-1"/>
    <property type="gene ID" value="SSLN_0000371401"/>
</dbReference>
<sequence length="1663" mass="181554">MEVNDPVAASNWYPTLTCGSSLLALPSGHTPGNGQDRRAKPDPTMTTTTPTTDNTFIDAPPPTITDSLLPPSLPALIMANYITFPTPNTSVAIFFYLPPTNSNTTATRIPETAKDVRIMAVRKNELNIYWTIANLTIGTLSSSRAIAILNDKEVSQCSSTAAPHACVLSQLNHSTEYRIVIEVCVSTLDSLSSQNSSADWCSTTTGVQKKTLREFPARAEDVRILAVRTNELNVSWTIPDMADGKLASSRAIVILNEKEVTFCFANGPKFTCVLSQLNHSTEYSIVIEVCVTPPDAVSIRESGAAWCSKTAAMRKTTLPEYPETAKDVRILAVRKNELNVYWTIPKLTFGTLSSSRVIAILKEKEVSQCSSTAVPHACVLSQLNHSTAYRVVIEVCVTPPDAVSSHDANPAWCSTTTGVQKKTLREVPARVEDVRILAVRTNELNVSWTIPDLEDGKIASSRAIAILHRKEVTFCSANGPRSSCILSQLNHSTEYIIVIEVCVTPPDAVSSQDYNPAWCSTTTGVQKKTLREFPARAEDVRILAVRTNELNVSWTIPDLLGGKLASSRAMGMLGDFVAMQCTPEVTMDHLAACLLSGMAHSTEYKVFIELCVTPLDAMSPQISIPAWCSKTDGLRKRTLPQSPENATSVTVRAVQCEALTVSWINPNSVYGKLVSATATASLHTHTTVVANCWLKDVCPGAATCTLSGLKDFTLYDVLVKVCICPKDAVHLDCLSDAWCSESTRVGKRTLPGDSATVVRVQSRRKHSLSVYWTNPTAAHGVLASSKAIAILNNKTEGGCSGIPEAASLTSCSINGLKDFTTYTVRVLICVLPVEAEPGYLAGGGCSSTSPIVKQTLPGGPDIATITAVLARQRNSLEVSWINPDATHGPLANATAIGFWRGKKLATCQADILPGQVVNCTLTKLMDFEEYAISVEVCVAPAQAEFDDGCDGGGGCSRTISILGSTLPGGKAFMPAISLHLSEQSTLSLVGLSNVFSIVPPFAVFSAGHLAVLGKEIPNSKQIVEDPSTQISIKVALSSLPIEQVGPVFYVTAYVEPPNQTELEPSRHQLARNRRSAEIFSFLSGSYNNKTWEPWEVLIRNFQGDSSYKIEDFFFTIGQPSDTQVCDNCYNGPLAPDTVYRVGLRVYTQTGAGTTELSVFKTAPAPISSGLVVGITSACLLILAAIAFTVYLFVHKTGRDTMRPLPIAFADFNLRVKRMQSDAEAMHEFLTLGHLTNKQILEYELTENLASTVPKLNRYGDMTPYDQSIVRLDHNWVAYYANQHPLGPLQSKVLDVYVNANYVKACHYDSRGQAQIPSGSSLPEYIATQGPLTHTQADFLYMIHQQRVPIVITLCKKRISNLVNRQPQYFDVGSTLNPKLRCAQYWPDSSGITEEKGNHMRSVDVTLNHETRAANVITRSMTVKPERESKSWTFTQLHFLSWADHAVPPIAEFYDFLKEYAFLRKQKPLSRAFGPTVVHCSAGVGRTGTLISAQILLDQLRTNPQTIDIFGTVLAVRVFRKRLVQVMEQFRFLYDFLAYCIREEGITGIIDPLCNQTTLQPRLLPLQFPTPLEPPPAYISPENPEASRSADAPTQSIPLQPLSPKYPSPLTSQEVSVQASDFCVDAPGELGSPSYRQEPQLDLKSESFQTHPSAMPLGFNPKLE</sequence>
<dbReference type="Proteomes" id="UP000275846">
    <property type="component" value="Unassembled WGS sequence"/>
</dbReference>
<name>A0A183SHA9_SCHSO</name>
<accession>A0A183SHA9</accession>
<dbReference type="PROSITE" id="PS00383">
    <property type="entry name" value="TYR_PHOSPHATASE_1"/>
    <property type="match status" value="1"/>
</dbReference>
<keyword evidence="7" id="KW-0325">Glycoprotein</keyword>
<feature type="transmembrane region" description="Helical" evidence="9">
    <location>
        <begin position="1170"/>
        <end position="1193"/>
    </location>
</feature>